<comment type="caution">
    <text evidence="2">The sequence shown here is derived from an EMBL/GenBank/DDBJ whole genome shotgun (WGS) entry which is preliminary data.</text>
</comment>
<dbReference type="Pfam" id="PF03413">
    <property type="entry name" value="PepSY"/>
    <property type="match status" value="2"/>
</dbReference>
<keyword evidence="3" id="KW-1185">Reference proteome</keyword>
<dbReference type="OrthoDB" id="7281141at2"/>
<sequence length="209" mass="21306">MRAAAAQEALRMTRNRILPALFAGVLAFIAAGGIASAAQNGPRRGEGENAAEIAAVLGARISPAEAVAAAEHAANGRAVKLSIEDEGGVRLYEVRVAAGNRMFTVKIDPSTGAVRATEADGLVARLLDREDRSELAALQRAPTTLGQAITAAERAAGGGRAVEAAWEGEDAALGYEVEVTRDGAITRVLVDASTGQARLGDAGAHGGSR</sequence>
<accession>A0A4R4DMS9</accession>
<gene>
    <name evidence="2" type="ORF">EXY23_12855</name>
</gene>
<organism evidence="2 3">
    <name type="scientific">Roseicella aquatilis</name>
    <dbReference type="NCBI Taxonomy" id="2527868"/>
    <lineage>
        <taxon>Bacteria</taxon>
        <taxon>Pseudomonadati</taxon>
        <taxon>Pseudomonadota</taxon>
        <taxon>Alphaproteobacteria</taxon>
        <taxon>Acetobacterales</taxon>
        <taxon>Roseomonadaceae</taxon>
        <taxon>Roseicella</taxon>
    </lineage>
</organism>
<evidence type="ECO:0000313" key="2">
    <source>
        <dbReference type="EMBL" id="TCZ61030.1"/>
    </source>
</evidence>
<evidence type="ECO:0000259" key="1">
    <source>
        <dbReference type="Pfam" id="PF03413"/>
    </source>
</evidence>
<feature type="domain" description="PepSY" evidence="1">
    <location>
        <begin position="145"/>
        <end position="196"/>
    </location>
</feature>
<dbReference type="Gene3D" id="3.10.450.40">
    <property type="match status" value="2"/>
</dbReference>
<dbReference type="InterPro" id="IPR025711">
    <property type="entry name" value="PepSY"/>
</dbReference>
<reference evidence="2 3" key="1">
    <citation type="submission" date="2019-03" db="EMBL/GenBank/DDBJ databases">
        <title>Paracraurococcus aquatilis NE82 genome sequence.</title>
        <authorList>
            <person name="Zhao Y."/>
            <person name="Du Z."/>
        </authorList>
    </citation>
    <scope>NUCLEOTIDE SEQUENCE [LARGE SCALE GENOMIC DNA]</scope>
    <source>
        <strain evidence="2 3">NE82</strain>
    </source>
</reference>
<name>A0A4R4DMS9_9PROT</name>
<dbReference type="Proteomes" id="UP000295023">
    <property type="component" value="Unassembled WGS sequence"/>
</dbReference>
<protein>
    <recommendedName>
        <fullName evidence="1">PepSY domain-containing protein</fullName>
    </recommendedName>
</protein>
<dbReference type="AlphaFoldDB" id="A0A4R4DMS9"/>
<feature type="domain" description="PepSY" evidence="1">
    <location>
        <begin position="60"/>
        <end position="118"/>
    </location>
</feature>
<proteinExistence type="predicted"/>
<dbReference type="EMBL" id="SKBM01000011">
    <property type="protein sequence ID" value="TCZ61030.1"/>
    <property type="molecule type" value="Genomic_DNA"/>
</dbReference>
<evidence type="ECO:0000313" key="3">
    <source>
        <dbReference type="Proteomes" id="UP000295023"/>
    </source>
</evidence>